<reference evidence="2 3" key="1">
    <citation type="journal article" date="2020" name="bioRxiv">
        <title>Sequence and annotation of 42 cannabis genomes reveals extensive copy number variation in cannabinoid synthesis and pathogen resistance genes.</title>
        <authorList>
            <person name="Mckernan K.J."/>
            <person name="Helbert Y."/>
            <person name="Kane L.T."/>
            <person name="Ebling H."/>
            <person name="Zhang L."/>
            <person name="Liu B."/>
            <person name="Eaton Z."/>
            <person name="Mclaughlin S."/>
            <person name="Kingan S."/>
            <person name="Baybayan P."/>
            <person name="Concepcion G."/>
            <person name="Jordan M."/>
            <person name="Riva A."/>
            <person name="Barbazuk W."/>
            <person name="Harkins T."/>
        </authorList>
    </citation>
    <scope>NUCLEOTIDE SEQUENCE [LARGE SCALE GENOMIC DNA]</scope>
    <source>
        <strain evidence="3">cv. Jamaican Lion 4</strain>
        <tissue evidence="2">Leaf</tissue>
    </source>
</reference>
<keyword evidence="3" id="KW-1185">Reference proteome</keyword>
<comment type="caution">
    <text evidence="2">The sequence shown here is derived from an EMBL/GenBank/DDBJ whole genome shotgun (WGS) entry which is preliminary data.</text>
</comment>
<feature type="transmembrane region" description="Helical" evidence="1">
    <location>
        <begin position="20"/>
        <end position="36"/>
    </location>
</feature>
<keyword evidence="1" id="KW-1133">Transmembrane helix</keyword>
<keyword evidence="1" id="KW-0812">Transmembrane</keyword>
<dbReference type="AlphaFoldDB" id="A0A7J6HV84"/>
<name>A0A7J6HV84_CANSA</name>
<evidence type="ECO:0000313" key="3">
    <source>
        <dbReference type="Proteomes" id="UP000583929"/>
    </source>
</evidence>
<evidence type="ECO:0000256" key="1">
    <source>
        <dbReference type="SAM" id="Phobius"/>
    </source>
</evidence>
<accession>A0A7J6HV84</accession>
<keyword evidence="1" id="KW-0472">Membrane</keyword>
<sequence>MGVFDSNAAFSLKATFSFSFLKWAVILWSLPISAILDHNFTTRHLCILLNQPVDNATTGVSSEWSSFPFPK</sequence>
<gene>
    <name evidence="2" type="ORF">G4B88_022307</name>
</gene>
<evidence type="ECO:0000313" key="2">
    <source>
        <dbReference type="EMBL" id="KAF4399224.1"/>
    </source>
</evidence>
<proteinExistence type="predicted"/>
<organism evidence="2 3">
    <name type="scientific">Cannabis sativa</name>
    <name type="common">Hemp</name>
    <name type="synonym">Marijuana</name>
    <dbReference type="NCBI Taxonomy" id="3483"/>
    <lineage>
        <taxon>Eukaryota</taxon>
        <taxon>Viridiplantae</taxon>
        <taxon>Streptophyta</taxon>
        <taxon>Embryophyta</taxon>
        <taxon>Tracheophyta</taxon>
        <taxon>Spermatophyta</taxon>
        <taxon>Magnoliopsida</taxon>
        <taxon>eudicotyledons</taxon>
        <taxon>Gunneridae</taxon>
        <taxon>Pentapetalae</taxon>
        <taxon>rosids</taxon>
        <taxon>fabids</taxon>
        <taxon>Rosales</taxon>
        <taxon>Cannabaceae</taxon>
        <taxon>Cannabis</taxon>
    </lineage>
</organism>
<dbReference type="EMBL" id="JAATIQ010000021">
    <property type="protein sequence ID" value="KAF4399224.1"/>
    <property type="molecule type" value="Genomic_DNA"/>
</dbReference>
<dbReference type="Proteomes" id="UP000583929">
    <property type="component" value="Unassembled WGS sequence"/>
</dbReference>
<protein>
    <submittedName>
        <fullName evidence="2">Uncharacterized protein</fullName>
    </submittedName>
</protein>